<gene>
    <name evidence="2" type="ORF">HJC23_013650</name>
</gene>
<evidence type="ECO:0000256" key="1">
    <source>
        <dbReference type="SAM" id="MobiDB-lite"/>
    </source>
</evidence>
<accession>A0ABD3QYD0</accession>
<feature type="region of interest" description="Disordered" evidence="1">
    <location>
        <begin position="113"/>
        <end position="155"/>
    </location>
</feature>
<feature type="compositionally biased region" description="Polar residues" evidence="1">
    <location>
        <begin position="255"/>
        <end position="265"/>
    </location>
</feature>
<keyword evidence="3" id="KW-1185">Reference proteome</keyword>
<dbReference type="Proteomes" id="UP001516023">
    <property type="component" value="Unassembled WGS sequence"/>
</dbReference>
<evidence type="ECO:0000313" key="2">
    <source>
        <dbReference type="EMBL" id="KAL3804131.1"/>
    </source>
</evidence>
<name>A0ABD3QYD0_9STRA</name>
<feature type="compositionally biased region" description="Basic and acidic residues" evidence="1">
    <location>
        <begin position="245"/>
        <end position="254"/>
    </location>
</feature>
<proteinExistence type="predicted"/>
<comment type="caution">
    <text evidence="2">The sequence shown here is derived from an EMBL/GenBank/DDBJ whole genome shotgun (WGS) entry which is preliminary data.</text>
</comment>
<dbReference type="AlphaFoldDB" id="A0ABD3QYD0"/>
<sequence>MRTSKGIRPNCPPFPHRRRLGRQPRWSPLPLLLIALSCFPSSHRHHYYCCCLAKEDEDFLAEILAKEAKHDEEHARLEAEMKEMEAMHAARQQQHASKMPKGASLNSNFSKLESELKKKQQAAATASSQQNKQQTTMTTTEEDEAASRKAQQIRNQCKASFKASLQKMNDDERQRAYLTQRTDPEDARKMKTHMKNVVSSKNYYIISATHKGFGKLSKMKTHRSGRRTEDEERVFSLRAFSSSAPHEDISRQECDASTSRSTHQT</sequence>
<feature type="region of interest" description="Disordered" evidence="1">
    <location>
        <begin position="87"/>
        <end position="106"/>
    </location>
</feature>
<feature type="region of interest" description="Disordered" evidence="1">
    <location>
        <begin position="238"/>
        <end position="265"/>
    </location>
</feature>
<dbReference type="EMBL" id="JABMIG020000009">
    <property type="protein sequence ID" value="KAL3804131.1"/>
    <property type="molecule type" value="Genomic_DNA"/>
</dbReference>
<organism evidence="2 3">
    <name type="scientific">Cyclotella cryptica</name>
    <dbReference type="NCBI Taxonomy" id="29204"/>
    <lineage>
        <taxon>Eukaryota</taxon>
        <taxon>Sar</taxon>
        <taxon>Stramenopiles</taxon>
        <taxon>Ochrophyta</taxon>
        <taxon>Bacillariophyta</taxon>
        <taxon>Coscinodiscophyceae</taxon>
        <taxon>Thalassiosirophycidae</taxon>
        <taxon>Stephanodiscales</taxon>
        <taxon>Stephanodiscaceae</taxon>
        <taxon>Cyclotella</taxon>
    </lineage>
</organism>
<protein>
    <submittedName>
        <fullName evidence="2">Uncharacterized protein</fullName>
    </submittedName>
</protein>
<reference evidence="2 3" key="1">
    <citation type="journal article" date="2020" name="G3 (Bethesda)">
        <title>Improved Reference Genome for Cyclotella cryptica CCMP332, a Model for Cell Wall Morphogenesis, Salinity Adaptation, and Lipid Production in Diatoms (Bacillariophyta).</title>
        <authorList>
            <person name="Roberts W.R."/>
            <person name="Downey K.M."/>
            <person name="Ruck E.C."/>
            <person name="Traller J.C."/>
            <person name="Alverson A.J."/>
        </authorList>
    </citation>
    <scope>NUCLEOTIDE SEQUENCE [LARGE SCALE GENOMIC DNA]</scope>
    <source>
        <strain evidence="2 3">CCMP332</strain>
    </source>
</reference>
<feature type="compositionally biased region" description="Low complexity" evidence="1">
    <location>
        <begin position="121"/>
        <end position="139"/>
    </location>
</feature>
<evidence type="ECO:0000313" key="3">
    <source>
        <dbReference type="Proteomes" id="UP001516023"/>
    </source>
</evidence>